<evidence type="ECO:0000259" key="4">
    <source>
        <dbReference type="Pfam" id="PF01266"/>
    </source>
</evidence>
<name>A0A1M6UZC9_PSETH</name>
<evidence type="ECO:0000256" key="2">
    <source>
        <dbReference type="ARBA" id="ARBA00023033"/>
    </source>
</evidence>
<organism evidence="5 6">
    <name type="scientific">Pseudonocardia thermophila</name>
    <dbReference type="NCBI Taxonomy" id="1848"/>
    <lineage>
        <taxon>Bacteria</taxon>
        <taxon>Bacillati</taxon>
        <taxon>Actinomycetota</taxon>
        <taxon>Actinomycetes</taxon>
        <taxon>Pseudonocardiales</taxon>
        <taxon>Pseudonocardiaceae</taxon>
        <taxon>Pseudonocardia</taxon>
    </lineage>
</organism>
<sequence length="441" mass="46593">MEIDRVVVVGGGIAGLAAAAVLARRAGEVVLVERHPAPALPPQAGLPHAMLLSGALVLNELFPGLDERLRVRGAVPPGPDPTHVPCHWAAAGAVRHELRFPDVGRGRSLCSRELIQQEMWAAVERIPNVRREHDTVTTAVGRGGAVHGVALRSGRTIEADLVIDAGGRGRGVPTGVPDPPVTEVGVDIRYTSFLVERQEGDLDGAVVAAVQHTPRIPRMGIALPMEGGLWQVGFGAFFGEAGPTDPAEVREYAAAAFADPVLAQLLDRPFLDRPRRYTFRSGLRRHWERMARPVPGFVAVGDTVASVNPIYGQGMSSALLQVRELGRLVDRYGVGPSLAAAAPKALAKIADAPWHLSTGADFTYARTTGPRPRDQARINAYVSRVLRAAAVDDRANLAFTSVTHLMAPPAALFAPPVVAAALRHGAPPKTPADPARAGAAA</sequence>
<evidence type="ECO:0000256" key="1">
    <source>
        <dbReference type="ARBA" id="ARBA00023002"/>
    </source>
</evidence>
<keyword evidence="6" id="KW-1185">Reference proteome</keyword>
<protein>
    <submittedName>
        <fullName evidence="5">2-polyprenyl-6-methoxyphenol hydroxylase</fullName>
    </submittedName>
</protein>
<dbReference type="Proteomes" id="UP000184363">
    <property type="component" value="Unassembled WGS sequence"/>
</dbReference>
<dbReference type="OrthoDB" id="9790035at2"/>
<dbReference type="GO" id="GO:0004497">
    <property type="term" value="F:monooxygenase activity"/>
    <property type="evidence" value="ECO:0007669"/>
    <property type="project" value="UniProtKB-KW"/>
</dbReference>
<feature type="domain" description="FAD dependent oxidoreductase" evidence="4">
    <location>
        <begin position="5"/>
        <end position="39"/>
    </location>
</feature>
<dbReference type="InterPro" id="IPR036188">
    <property type="entry name" value="FAD/NAD-bd_sf"/>
</dbReference>
<dbReference type="RefSeq" id="WP_073457819.1">
    <property type="nucleotide sequence ID" value="NZ_FRAP01000011.1"/>
</dbReference>
<dbReference type="PRINTS" id="PR00420">
    <property type="entry name" value="RNGMNOXGNASE"/>
</dbReference>
<proteinExistence type="inferred from homology"/>
<dbReference type="PANTHER" id="PTHR43747">
    <property type="entry name" value="FAD-BINDING PROTEIN"/>
    <property type="match status" value="1"/>
</dbReference>
<dbReference type="InterPro" id="IPR050816">
    <property type="entry name" value="Flavin-dep_Halogenase_NPB"/>
</dbReference>
<evidence type="ECO:0000313" key="6">
    <source>
        <dbReference type="Proteomes" id="UP000184363"/>
    </source>
</evidence>
<keyword evidence="2" id="KW-0503">Monooxygenase</keyword>
<dbReference type="InterPro" id="IPR006905">
    <property type="entry name" value="Flavin_halogenase"/>
</dbReference>
<dbReference type="Gene3D" id="3.50.50.60">
    <property type="entry name" value="FAD/NAD(P)-binding domain"/>
    <property type="match status" value="1"/>
</dbReference>
<dbReference type="PANTHER" id="PTHR43747:SF5">
    <property type="entry name" value="FAD-BINDING DOMAIN-CONTAINING PROTEIN"/>
    <property type="match status" value="1"/>
</dbReference>
<reference evidence="5 6" key="1">
    <citation type="submission" date="2016-11" db="EMBL/GenBank/DDBJ databases">
        <authorList>
            <person name="Jaros S."/>
            <person name="Januszkiewicz K."/>
            <person name="Wedrychowicz H."/>
        </authorList>
    </citation>
    <scope>NUCLEOTIDE SEQUENCE [LARGE SCALE GENOMIC DNA]</scope>
    <source>
        <strain evidence="5 6">DSM 43832</strain>
    </source>
</reference>
<keyword evidence="1" id="KW-0560">Oxidoreductase</keyword>
<comment type="similarity">
    <text evidence="3">Belongs to the flavin-dependent halogenase family. Bacterial tryptophan halogenase subfamily.</text>
</comment>
<dbReference type="Pfam" id="PF04820">
    <property type="entry name" value="Trp_halogenase"/>
    <property type="match status" value="1"/>
</dbReference>
<evidence type="ECO:0000313" key="5">
    <source>
        <dbReference type="EMBL" id="SHK74553.1"/>
    </source>
</evidence>
<dbReference type="EMBL" id="FRAP01000011">
    <property type="protein sequence ID" value="SHK74553.1"/>
    <property type="molecule type" value="Genomic_DNA"/>
</dbReference>
<dbReference type="InterPro" id="IPR006076">
    <property type="entry name" value="FAD-dep_OxRdtase"/>
</dbReference>
<dbReference type="Pfam" id="PF01266">
    <property type="entry name" value="DAO"/>
    <property type="match status" value="1"/>
</dbReference>
<dbReference type="AlphaFoldDB" id="A0A1M6UZC9"/>
<dbReference type="STRING" id="1848.SAMN05443637_111103"/>
<accession>A0A1M6UZC9</accession>
<dbReference type="SUPFAM" id="SSF51905">
    <property type="entry name" value="FAD/NAD(P)-binding domain"/>
    <property type="match status" value="1"/>
</dbReference>
<gene>
    <name evidence="5" type="ORF">SAMN05443637_111103</name>
</gene>
<evidence type="ECO:0000256" key="3">
    <source>
        <dbReference type="ARBA" id="ARBA00038396"/>
    </source>
</evidence>